<gene>
    <name evidence="1" type="primary">AVEN_270828_1</name>
    <name evidence="1" type="ORF">TNIN_327601</name>
</gene>
<accession>A0A8X6I6X8</accession>
<name>A0A8X6I6X8_9ARAC</name>
<dbReference type="InterPro" id="IPR052709">
    <property type="entry name" value="Transposase-MT_Hybrid"/>
</dbReference>
<dbReference type="EMBL" id="BMAV01024484">
    <property type="protein sequence ID" value="GFS33446.1"/>
    <property type="molecule type" value="Genomic_DNA"/>
</dbReference>
<protein>
    <recommendedName>
        <fullName evidence="3">Transposase</fullName>
    </recommendedName>
</protein>
<dbReference type="OrthoDB" id="6418447at2759"/>
<comment type="caution">
    <text evidence="1">The sequence shown here is derived from an EMBL/GenBank/DDBJ whole genome shotgun (WGS) entry which is preliminary data.</text>
</comment>
<evidence type="ECO:0000313" key="2">
    <source>
        <dbReference type="Proteomes" id="UP000886998"/>
    </source>
</evidence>
<reference evidence="1" key="1">
    <citation type="submission" date="2020-08" db="EMBL/GenBank/DDBJ databases">
        <title>Multicomponent nature underlies the extraordinary mechanical properties of spider dragline silk.</title>
        <authorList>
            <person name="Kono N."/>
            <person name="Nakamura H."/>
            <person name="Mori M."/>
            <person name="Yoshida Y."/>
            <person name="Ohtoshi R."/>
            <person name="Malay A.D."/>
            <person name="Moran D.A.P."/>
            <person name="Tomita M."/>
            <person name="Numata K."/>
            <person name="Arakawa K."/>
        </authorList>
    </citation>
    <scope>NUCLEOTIDE SEQUENCE</scope>
</reference>
<keyword evidence="2" id="KW-1185">Reference proteome</keyword>
<dbReference type="PANTHER" id="PTHR46060">
    <property type="entry name" value="MARINER MOS1 TRANSPOSASE-LIKE PROTEIN"/>
    <property type="match status" value="1"/>
</dbReference>
<dbReference type="PANTHER" id="PTHR46060:SF1">
    <property type="entry name" value="MARINER MOS1 TRANSPOSASE-LIKE PROTEIN"/>
    <property type="match status" value="1"/>
</dbReference>
<dbReference type="AlphaFoldDB" id="A0A8X6I6X8"/>
<evidence type="ECO:0000313" key="1">
    <source>
        <dbReference type="EMBL" id="GFS33446.1"/>
    </source>
</evidence>
<dbReference type="Proteomes" id="UP000886998">
    <property type="component" value="Unassembled WGS sequence"/>
</dbReference>
<organism evidence="1 2">
    <name type="scientific">Trichonephila inaurata madagascariensis</name>
    <dbReference type="NCBI Taxonomy" id="2747483"/>
    <lineage>
        <taxon>Eukaryota</taxon>
        <taxon>Metazoa</taxon>
        <taxon>Ecdysozoa</taxon>
        <taxon>Arthropoda</taxon>
        <taxon>Chelicerata</taxon>
        <taxon>Arachnida</taxon>
        <taxon>Araneae</taxon>
        <taxon>Araneomorphae</taxon>
        <taxon>Entelegynae</taxon>
        <taxon>Araneoidea</taxon>
        <taxon>Nephilidae</taxon>
        <taxon>Trichonephila</taxon>
        <taxon>Trichonephila inaurata</taxon>
    </lineage>
</organism>
<evidence type="ECO:0008006" key="3">
    <source>
        <dbReference type="Google" id="ProtNLM"/>
    </source>
</evidence>
<sequence>MYGEHCIALPTVKCWNKRFREECESCKDDPRPGQSHLAITVAHVAHHTVAHVDELIRQEWRISINELADRVNISHGSVHSIIHDHLGYRLLCAEWISKLLNDRQKTERFGTALTHLIRYHNEGDFLSAIVTLRRIMVLPLRT</sequence>
<proteinExistence type="predicted"/>